<dbReference type="SUPFAM" id="SSF51197">
    <property type="entry name" value="Clavaminate synthase-like"/>
    <property type="match status" value="1"/>
</dbReference>
<organism evidence="2 4">
    <name type="scientific">Adineta steineri</name>
    <dbReference type="NCBI Taxonomy" id="433720"/>
    <lineage>
        <taxon>Eukaryota</taxon>
        <taxon>Metazoa</taxon>
        <taxon>Spiralia</taxon>
        <taxon>Gnathifera</taxon>
        <taxon>Rotifera</taxon>
        <taxon>Eurotatoria</taxon>
        <taxon>Bdelloidea</taxon>
        <taxon>Adinetida</taxon>
        <taxon>Adinetidae</taxon>
        <taxon>Adineta</taxon>
    </lineage>
</organism>
<dbReference type="Pfam" id="PF05721">
    <property type="entry name" value="PhyH"/>
    <property type="match status" value="1"/>
</dbReference>
<accession>A0A813YZ92</accession>
<gene>
    <name evidence="2" type="ORF">JYZ213_LOCUS10038</name>
    <name evidence="3" type="ORF">OXD698_LOCUS12723</name>
</gene>
<dbReference type="Proteomes" id="UP000663844">
    <property type="component" value="Unassembled WGS sequence"/>
</dbReference>
<sequence length="305" mass="34750">MFSLRLLSPCFVTSISKTVLSRTISHNQQQKSSYIQPSVLEKHQIIDENLIKQFHDDGFLISNDLLSTTEKKKLIDYADGILALPETAGKWMQYYEIKDGKKLLCRTENFLDYFPELNELLRGKITDAISQLLGTPAILFKEKINFKLPGGAGFGAHQDAPAYTTFHQDHHLTVMIAIDKSDTQNGCLEVIRGEHKSGMLPHPNGVMEKWLVEKWENEHKWEPVELEAGSLLFFGSMLPHRSGQNVSNRPRRAYYLTYNALSDGDFRKAYYADKRDKFPPAIERVPGKDYSEGARVYNLANPIPT</sequence>
<evidence type="ECO:0000313" key="4">
    <source>
        <dbReference type="Proteomes" id="UP000663845"/>
    </source>
</evidence>
<name>A0A813YZ92_9BILA</name>
<comment type="caution">
    <text evidence="2">The sequence shown here is derived from an EMBL/GenBank/DDBJ whole genome shotgun (WGS) entry which is preliminary data.</text>
</comment>
<dbReference type="AlphaFoldDB" id="A0A813YZ92"/>
<comment type="cofactor">
    <cofactor evidence="1">
        <name>Fe cation</name>
        <dbReference type="ChEBI" id="CHEBI:24875"/>
    </cofactor>
</comment>
<dbReference type="Proteomes" id="UP000663845">
    <property type="component" value="Unassembled WGS sequence"/>
</dbReference>
<dbReference type="GO" id="GO:0016491">
    <property type="term" value="F:oxidoreductase activity"/>
    <property type="evidence" value="ECO:0007669"/>
    <property type="project" value="UniProtKB-ARBA"/>
</dbReference>
<dbReference type="EMBL" id="CAJNOG010000072">
    <property type="protein sequence ID" value="CAF0891336.1"/>
    <property type="molecule type" value="Genomic_DNA"/>
</dbReference>
<evidence type="ECO:0000313" key="3">
    <source>
        <dbReference type="EMBL" id="CAF3707514.1"/>
    </source>
</evidence>
<dbReference type="InterPro" id="IPR008775">
    <property type="entry name" value="Phytyl_CoA_dOase-like"/>
</dbReference>
<proteinExistence type="predicted"/>
<reference evidence="2" key="1">
    <citation type="submission" date="2021-02" db="EMBL/GenBank/DDBJ databases">
        <authorList>
            <person name="Nowell W R."/>
        </authorList>
    </citation>
    <scope>NUCLEOTIDE SEQUENCE</scope>
</reference>
<evidence type="ECO:0000256" key="1">
    <source>
        <dbReference type="ARBA" id="ARBA00001962"/>
    </source>
</evidence>
<dbReference type="PANTHER" id="PTHR20883:SF48">
    <property type="entry name" value="ECTOINE DIOXYGENASE"/>
    <property type="match status" value="1"/>
</dbReference>
<evidence type="ECO:0000313" key="2">
    <source>
        <dbReference type="EMBL" id="CAF0891336.1"/>
    </source>
</evidence>
<dbReference type="PANTHER" id="PTHR20883">
    <property type="entry name" value="PHYTANOYL-COA DIOXYGENASE DOMAIN CONTAINING 1"/>
    <property type="match status" value="1"/>
</dbReference>
<dbReference type="Gene3D" id="2.60.120.620">
    <property type="entry name" value="q2cbj1_9rhob like domain"/>
    <property type="match status" value="1"/>
</dbReference>
<dbReference type="GO" id="GO:0046872">
    <property type="term" value="F:metal ion binding"/>
    <property type="evidence" value="ECO:0007669"/>
    <property type="project" value="UniProtKB-ARBA"/>
</dbReference>
<protein>
    <recommendedName>
        <fullName evidence="5">Phytanoyl-CoA dioxygenase</fullName>
    </recommendedName>
</protein>
<dbReference type="EMBL" id="CAJOAZ010000750">
    <property type="protein sequence ID" value="CAF3707514.1"/>
    <property type="molecule type" value="Genomic_DNA"/>
</dbReference>
<evidence type="ECO:0008006" key="5">
    <source>
        <dbReference type="Google" id="ProtNLM"/>
    </source>
</evidence>